<dbReference type="SUPFAM" id="SSF48173">
    <property type="entry name" value="Cryptochrome/photolyase FAD-binding domain"/>
    <property type="match status" value="1"/>
</dbReference>
<keyword evidence="3" id="KW-0456">Lyase</keyword>
<feature type="domain" description="Photolyase/cryptochrome alpha/beta" evidence="2">
    <location>
        <begin position="25"/>
        <end position="173"/>
    </location>
</feature>
<dbReference type="Proteomes" id="UP001267426">
    <property type="component" value="Unassembled WGS sequence"/>
</dbReference>
<dbReference type="InterPro" id="IPR052219">
    <property type="entry name" value="Photolyase_Class-2"/>
</dbReference>
<dbReference type="InterPro" id="IPR036134">
    <property type="entry name" value="Crypto/Photolyase_FAD-like_sf"/>
</dbReference>
<evidence type="ECO:0000313" key="4">
    <source>
        <dbReference type="Proteomes" id="UP001267426"/>
    </source>
</evidence>
<dbReference type="Gene3D" id="3.40.50.620">
    <property type="entry name" value="HUPs"/>
    <property type="match status" value="1"/>
</dbReference>
<dbReference type="InterPro" id="IPR006050">
    <property type="entry name" value="DNA_photolyase_N"/>
</dbReference>
<dbReference type="PANTHER" id="PTHR10211">
    <property type="entry name" value="DEOXYRIBODIPYRIMIDINE PHOTOLYASE"/>
    <property type="match status" value="1"/>
</dbReference>
<proteinExistence type="predicted"/>
<dbReference type="EC" id="4.1.99.3" evidence="3"/>
<comment type="cofactor">
    <cofactor evidence="1">
        <name>(6R)-5,10-methylene-5,6,7,8-tetrahydrofolate</name>
        <dbReference type="ChEBI" id="CHEBI:15636"/>
    </cofactor>
</comment>
<organism evidence="3 4">
    <name type="scientific">Rubrivirga litoralis</name>
    <dbReference type="NCBI Taxonomy" id="3075598"/>
    <lineage>
        <taxon>Bacteria</taxon>
        <taxon>Pseudomonadati</taxon>
        <taxon>Rhodothermota</taxon>
        <taxon>Rhodothermia</taxon>
        <taxon>Rhodothermales</taxon>
        <taxon>Rubricoccaceae</taxon>
        <taxon>Rubrivirga</taxon>
    </lineage>
</organism>
<evidence type="ECO:0000256" key="1">
    <source>
        <dbReference type="ARBA" id="ARBA00001932"/>
    </source>
</evidence>
<dbReference type="SUPFAM" id="SSF52425">
    <property type="entry name" value="Cryptochrome/photolyase, N-terminal domain"/>
    <property type="match status" value="1"/>
</dbReference>
<dbReference type="InterPro" id="IPR036155">
    <property type="entry name" value="Crypto/Photolyase_N_sf"/>
</dbReference>
<evidence type="ECO:0000259" key="2">
    <source>
        <dbReference type="PROSITE" id="PS51645"/>
    </source>
</evidence>
<dbReference type="Gene3D" id="1.25.40.80">
    <property type="match status" value="1"/>
</dbReference>
<dbReference type="Pfam" id="PF00875">
    <property type="entry name" value="DNA_photolyase"/>
    <property type="match status" value="1"/>
</dbReference>
<comment type="caution">
    <text evidence="3">The sequence shown here is derived from an EMBL/GenBank/DDBJ whole genome shotgun (WGS) entry which is preliminary data.</text>
</comment>
<dbReference type="RefSeq" id="WP_311662438.1">
    <property type="nucleotide sequence ID" value="NZ_JAVRHT010000008.1"/>
</dbReference>
<dbReference type="EMBL" id="JAVRHT010000008">
    <property type="protein sequence ID" value="MDT0631097.1"/>
    <property type="molecule type" value="Genomic_DNA"/>
</dbReference>
<dbReference type="PANTHER" id="PTHR10211:SF0">
    <property type="entry name" value="DEOXYRIBODIPYRIMIDINE PHOTO-LYASE"/>
    <property type="match status" value="1"/>
</dbReference>
<dbReference type="GO" id="GO:0003904">
    <property type="term" value="F:deoxyribodipyrimidine photo-lyase activity"/>
    <property type="evidence" value="ECO:0007669"/>
    <property type="project" value="UniProtKB-EC"/>
</dbReference>
<keyword evidence="4" id="KW-1185">Reference proteome</keyword>
<sequence length="502" mass="55912">MTAQSALDLRTRKLTDRYIISRGRDYVLCWLMQALRADENPAIDAAVALGNDRGLPVVVLHTLDNTYPYASHRLHRFILEASQELEGGVEARGLRFVRYVRRAAGAQTAGAQTAGAQTAGAASVDVAARLAERAAAVVVDDVPTFVTREYADRLAERLDRAVLAVDACCAVPMNAFEAPLTTTKAFRAAHTPLRDEHLDTDLRQEPAAPPFDGDLDVEHEPLDSDLDAIIAACGVDMTVPPAPGWAGRRSAALDRLRHAVEHVVPRYKWTRNNPALDDATAAISPWMHFGVLSPREVARAVLDAEAAGDVHPAARWKFLDETLTWREVYHHRCRWEPDWAGWSGLPADARETLEAHASDPRPALYSLDELARGETDDETWNAAQKQFLLDGWMNNNLRMYWVKQILKWRETPQDTFATACWLNDRFSLDGRDASTYGGIRWGFGDAKLWSSERKIYGHVASKSDRALRKRDDVPAWLAEQAAREAFHPAPPADEAAALARYR</sequence>
<reference evidence="3 4" key="1">
    <citation type="submission" date="2023-09" db="EMBL/GenBank/DDBJ databases">
        <authorList>
            <person name="Rey-Velasco X."/>
        </authorList>
    </citation>
    <scope>NUCLEOTIDE SEQUENCE [LARGE SCALE GENOMIC DNA]</scope>
    <source>
        <strain evidence="3 4">F394</strain>
    </source>
</reference>
<name>A0ABU3BP74_9BACT</name>
<accession>A0ABU3BP74</accession>
<evidence type="ECO:0000313" key="3">
    <source>
        <dbReference type="EMBL" id="MDT0631097.1"/>
    </source>
</evidence>
<gene>
    <name evidence="3" type="ORF">RM540_04980</name>
</gene>
<dbReference type="InterPro" id="IPR014729">
    <property type="entry name" value="Rossmann-like_a/b/a_fold"/>
</dbReference>
<protein>
    <submittedName>
        <fullName evidence="3">Deoxyribodipyrimidine photo-lyase</fullName>
        <ecNumber evidence="3">4.1.99.3</ecNumber>
    </submittedName>
</protein>
<dbReference type="PROSITE" id="PS51645">
    <property type="entry name" value="PHR_CRY_ALPHA_BETA"/>
    <property type="match status" value="1"/>
</dbReference>
<dbReference type="Gene3D" id="1.10.579.10">
    <property type="entry name" value="DNA Cyclobutane Dipyrimidine Photolyase, subunit A, domain 3"/>
    <property type="match status" value="1"/>
</dbReference>